<organism evidence="7 9">
    <name type="scientific">Medicago truncatula</name>
    <name type="common">Barrel medic</name>
    <name type="synonym">Medicago tribuloides</name>
    <dbReference type="NCBI Taxonomy" id="3880"/>
    <lineage>
        <taxon>Eukaryota</taxon>
        <taxon>Viridiplantae</taxon>
        <taxon>Streptophyta</taxon>
        <taxon>Embryophyta</taxon>
        <taxon>Tracheophyta</taxon>
        <taxon>Spermatophyta</taxon>
        <taxon>Magnoliopsida</taxon>
        <taxon>eudicotyledons</taxon>
        <taxon>Gunneridae</taxon>
        <taxon>Pentapetalae</taxon>
        <taxon>rosids</taxon>
        <taxon>fabids</taxon>
        <taxon>Fabales</taxon>
        <taxon>Fabaceae</taxon>
        <taxon>Papilionoideae</taxon>
        <taxon>50 kb inversion clade</taxon>
        <taxon>NPAAA clade</taxon>
        <taxon>Hologalegina</taxon>
        <taxon>IRL clade</taxon>
        <taxon>Trifolieae</taxon>
        <taxon>Medicago</taxon>
    </lineage>
</organism>
<keyword evidence="4" id="KW-0460">Magnesium</keyword>
<dbReference type="GO" id="GO:0032259">
    <property type="term" value="P:methylation"/>
    <property type="evidence" value="ECO:0000318"/>
    <property type="project" value="GO_Central"/>
</dbReference>
<keyword evidence="2" id="KW-0808">Transferase</keyword>
<dbReference type="PANTHER" id="PTHR35483:SF1">
    <property type="entry name" value="GLYCINE-RICH PROTEIN-RELATED"/>
    <property type="match status" value="1"/>
</dbReference>
<keyword evidence="9" id="KW-1185">Reference proteome</keyword>
<keyword evidence="6" id="KW-1133">Transmembrane helix</keyword>
<gene>
    <name evidence="7" type="ordered locus">MTR_8g077030</name>
</gene>
<dbReference type="Gene3D" id="3.40.50.150">
    <property type="entry name" value="Vaccinia Virus protein VP39"/>
    <property type="match status" value="1"/>
</dbReference>
<dbReference type="SUPFAM" id="SSF53335">
    <property type="entry name" value="S-adenosyl-L-methionine-dependent methyltransferases"/>
    <property type="match status" value="1"/>
</dbReference>
<dbReference type="EnsemblPlants" id="AET03888">
    <property type="protein sequence ID" value="AET03888"/>
    <property type="gene ID" value="MTR_8g077030"/>
</dbReference>
<dbReference type="PANTHER" id="PTHR35483">
    <property type="entry name" value="NUCLEUSENVELOPE PROTEIN"/>
    <property type="match status" value="1"/>
</dbReference>
<proteinExistence type="predicted"/>
<evidence type="ECO:0000256" key="5">
    <source>
        <dbReference type="SAM" id="MobiDB-lite"/>
    </source>
</evidence>
<name>G7LDX3_MEDTR</name>
<evidence type="ECO:0000256" key="2">
    <source>
        <dbReference type="ARBA" id="ARBA00022679"/>
    </source>
</evidence>
<dbReference type="InterPro" id="IPR029063">
    <property type="entry name" value="SAM-dependent_MTases_sf"/>
</dbReference>
<sequence length="525" mass="58316">MELAKVLHMNGGAGDASYADNSLLQRKVISLTKLLREEAITNMYNKTLPISLAIADLGCSYGPNTLLAISDTIKVFLNDLPGNDFNNVFRSLDTFKENLQAEMETEMVPCYFFGVPGSFYGRIFPNKSLHFVHSSYSLKFLSKTTTKAIFTWASTSPSSVIKAYYEQYRKDFSFFLKCRALELVEGGSLVLTFIGKKKRRSIKQRVLLRLGSYVNLNELDNGYDVAQCIRAVAEPLLLVSHFGEGVTEEVFNRFNKNATDHMLPKEKTKRNLKDEHHPSCCNQSCNLCHKKISATPLGLSMNANPLSSSFIIPRAKPSSGLECVRQSAVTAPTLKVYPRNQTQCVPVLKSRKPCHVCLAGGKGMMDNSEFSQRKSLEEAMKSLQEKIQKGEYSGGSGSKPPGGRGSGSGGGRGSSGGSEEGSFGGMSVETLQIVFATIGFIFVYIYVINGVEFTKLARDFIKYLLGGAQSVRLKRASYKLARFYKKVTRQKEVDENGLEKAPTQWNIADFYRDVLRNYMKPNSNE</sequence>
<reference evidence="8" key="3">
    <citation type="submission" date="2015-04" db="UniProtKB">
        <authorList>
            <consortium name="EnsemblPlants"/>
        </authorList>
    </citation>
    <scope>IDENTIFICATION</scope>
    <source>
        <strain evidence="8">cv. Jemalong A17</strain>
    </source>
</reference>
<keyword evidence="6" id="KW-0812">Transmembrane</keyword>
<evidence type="ECO:0000313" key="8">
    <source>
        <dbReference type="EnsemblPlants" id="AET03888"/>
    </source>
</evidence>
<dbReference type="AlphaFoldDB" id="G7LDX3"/>
<dbReference type="InterPro" id="IPR005299">
    <property type="entry name" value="MeTrfase_7"/>
</dbReference>
<keyword evidence="1 7" id="KW-0489">Methyltransferase</keyword>
<dbReference type="InterPro" id="IPR042086">
    <property type="entry name" value="MeTrfase_capping"/>
</dbReference>
<evidence type="ECO:0000256" key="3">
    <source>
        <dbReference type="ARBA" id="ARBA00022723"/>
    </source>
</evidence>
<reference evidence="7 9" key="2">
    <citation type="journal article" date="2014" name="BMC Genomics">
        <title>An improved genome release (version Mt4.0) for the model legume Medicago truncatula.</title>
        <authorList>
            <person name="Tang H."/>
            <person name="Krishnakumar V."/>
            <person name="Bidwell S."/>
            <person name="Rosen B."/>
            <person name="Chan A."/>
            <person name="Zhou S."/>
            <person name="Gentzbittel L."/>
            <person name="Childs K.L."/>
            <person name="Yandell M."/>
            <person name="Gundlach H."/>
            <person name="Mayer K.F."/>
            <person name="Schwartz D.C."/>
            <person name="Town C.D."/>
        </authorList>
    </citation>
    <scope>GENOME REANNOTATION</scope>
    <source>
        <strain evidence="7">A17</strain>
        <strain evidence="8 9">cv. Jemalong A17</strain>
    </source>
</reference>
<evidence type="ECO:0000256" key="6">
    <source>
        <dbReference type="SAM" id="Phobius"/>
    </source>
</evidence>
<dbReference type="GO" id="GO:0008757">
    <property type="term" value="F:S-adenosylmethionine-dependent methyltransferase activity"/>
    <property type="evidence" value="ECO:0000318"/>
    <property type="project" value="GO_Central"/>
</dbReference>
<evidence type="ECO:0000313" key="7">
    <source>
        <dbReference type="EMBL" id="AET03888.2"/>
    </source>
</evidence>
<dbReference type="Gene3D" id="1.10.1200.270">
    <property type="entry name" value="Methyltransferase, alpha-helical capping domain"/>
    <property type="match status" value="2"/>
</dbReference>
<evidence type="ECO:0000256" key="1">
    <source>
        <dbReference type="ARBA" id="ARBA00022603"/>
    </source>
</evidence>
<dbReference type="EMBL" id="CM001224">
    <property type="protein sequence ID" value="AET03888.2"/>
    <property type="molecule type" value="Genomic_DNA"/>
</dbReference>
<evidence type="ECO:0000313" key="9">
    <source>
        <dbReference type="Proteomes" id="UP000002051"/>
    </source>
</evidence>
<dbReference type="Pfam" id="PF03492">
    <property type="entry name" value="Methyltransf_7"/>
    <property type="match status" value="1"/>
</dbReference>
<protein>
    <submittedName>
        <fullName evidence="7">SAM-dependent carboxyl methyltransferase</fullName>
    </submittedName>
</protein>
<dbReference type="Proteomes" id="UP000002051">
    <property type="component" value="Chromosome 8"/>
</dbReference>
<accession>A0A0C3Y3P5</accession>
<feature type="region of interest" description="Disordered" evidence="5">
    <location>
        <begin position="390"/>
        <end position="421"/>
    </location>
</feature>
<reference evidence="7 9" key="1">
    <citation type="journal article" date="2011" name="Nature">
        <title>The Medicago genome provides insight into the evolution of rhizobial symbioses.</title>
        <authorList>
            <person name="Young N.D."/>
            <person name="Debelle F."/>
            <person name="Oldroyd G.E."/>
            <person name="Geurts R."/>
            <person name="Cannon S.B."/>
            <person name="Udvardi M.K."/>
            <person name="Benedito V.A."/>
            <person name="Mayer K.F."/>
            <person name="Gouzy J."/>
            <person name="Schoof H."/>
            <person name="Van de Peer Y."/>
            <person name="Proost S."/>
            <person name="Cook D.R."/>
            <person name="Meyers B.C."/>
            <person name="Spannagl M."/>
            <person name="Cheung F."/>
            <person name="De Mita S."/>
            <person name="Krishnakumar V."/>
            <person name="Gundlach H."/>
            <person name="Zhou S."/>
            <person name="Mudge J."/>
            <person name="Bharti A.K."/>
            <person name="Murray J.D."/>
            <person name="Naoumkina M.A."/>
            <person name="Rosen B."/>
            <person name="Silverstein K.A."/>
            <person name="Tang H."/>
            <person name="Rombauts S."/>
            <person name="Zhao P.X."/>
            <person name="Zhou P."/>
            <person name="Barbe V."/>
            <person name="Bardou P."/>
            <person name="Bechner M."/>
            <person name="Bellec A."/>
            <person name="Berger A."/>
            <person name="Berges H."/>
            <person name="Bidwell S."/>
            <person name="Bisseling T."/>
            <person name="Choisne N."/>
            <person name="Couloux A."/>
            <person name="Denny R."/>
            <person name="Deshpande S."/>
            <person name="Dai X."/>
            <person name="Doyle J.J."/>
            <person name="Dudez A.M."/>
            <person name="Farmer A.D."/>
            <person name="Fouteau S."/>
            <person name="Franken C."/>
            <person name="Gibelin C."/>
            <person name="Gish J."/>
            <person name="Goldstein S."/>
            <person name="Gonzalez A.J."/>
            <person name="Green P.J."/>
            <person name="Hallab A."/>
            <person name="Hartog M."/>
            <person name="Hua A."/>
            <person name="Humphray S.J."/>
            <person name="Jeong D.H."/>
            <person name="Jing Y."/>
            <person name="Jocker A."/>
            <person name="Kenton S.M."/>
            <person name="Kim D.J."/>
            <person name="Klee K."/>
            <person name="Lai H."/>
            <person name="Lang C."/>
            <person name="Lin S."/>
            <person name="Macmil S.L."/>
            <person name="Magdelenat G."/>
            <person name="Matthews L."/>
            <person name="McCorrison J."/>
            <person name="Monaghan E.L."/>
            <person name="Mun J.H."/>
            <person name="Najar F.Z."/>
            <person name="Nicholson C."/>
            <person name="Noirot C."/>
            <person name="O'Bleness M."/>
            <person name="Paule C.R."/>
            <person name="Poulain J."/>
            <person name="Prion F."/>
            <person name="Qin B."/>
            <person name="Qu C."/>
            <person name="Retzel E.F."/>
            <person name="Riddle C."/>
            <person name="Sallet E."/>
            <person name="Samain S."/>
            <person name="Samson N."/>
            <person name="Sanders I."/>
            <person name="Saurat O."/>
            <person name="Scarpelli C."/>
            <person name="Schiex T."/>
            <person name="Segurens B."/>
            <person name="Severin A.J."/>
            <person name="Sherrier D.J."/>
            <person name="Shi R."/>
            <person name="Sims S."/>
            <person name="Singer S.R."/>
            <person name="Sinharoy S."/>
            <person name="Sterck L."/>
            <person name="Viollet A."/>
            <person name="Wang B.B."/>
            <person name="Wang K."/>
            <person name="Wang M."/>
            <person name="Wang X."/>
            <person name="Warfsmann J."/>
            <person name="Weissenbach J."/>
            <person name="White D.D."/>
            <person name="White J.D."/>
            <person name="Wiley G.B."/>
            <person name="Wincker P."/>
            <person name="Xing Y."/>
            <person name="Yang L."/>
            <person name="Yao Z."/>
            <person name="Ying F."/>
            <person name="Zhai J."/>
            <person name="Zhou L."/>
            <person name="Zuber A."/>
            <person name="Denarie J."/>
            <person name="Dixon R.A."/>
            <person name="May G.D."/>
            <person name="Schwartz D.C."/>
            <person name="Rogers J."/>
            <person name="Quetier F."/>
            <person name="Town C.D."/>
            <person name="Roe B.A."/>
        </authorList>
    </citation>
    <scope>NUCLEOTIDE SEQUENCE [LARGE SCALE GENOMIC DNA]</scope>
    <source>
        <strain evidence="7">A17</strain>
        <strain evidence="8 9">cv. Jemalong A17</strain>
    </source>
</reference>
<keyword evidence="6" id="KW-0472">Membrane</keyword>
<feature type="compositionally biased region" description="Gly residues" evidence="5">
    <location>
        <begin position="392"/>
        <end position="421"/>
    </location>
</feature>
<dbReference type="eggNOG" id="ENOG502QQVK">
    <property type="taxonomic scope" value="Eukaryota"/>
</dbReference>
<accession>G7LDX3</accession>
<dbReference type="PaxDb" id="3880-AET03888"/>
<dbReference type="GO" id="GO:0046872">
    <property type="term" value="F:metal ion binding"/>
    <property type="evidence" value="ECO:0007669"/>
    <property type="project" value="UniProtKB-KW"/>
</dbReference>
<feature type="transmembrane region" description="Helical" evidence="6">
    <location>
        <begin position="430"/>
        <end position="448"/>
    </location>
</feature>
<dbReference type="HOGENOM" id="CLU_519161_0_0_1"/>
<evidence type="ECO:0000256" key="4">
    <source>
        <dbReference type="ARBA" id="ARBA00022842"/>
    </source>
</evidence>
<keyword evidence="3" id="KW-0479">Metal-binding</keyword>